<evidence type="ECO:0000313" key="2">
    <source>
        <dbReference type="Proteomes" id="UP000294530"/>
    </source>
</evidence>
<evidence type="ECO:0000313" key="1">
    <source>
        <dbReference type="EMBL" id="TDH67871.1"/>
    </source>
</evidence>
<accession>A0A976FK57</accession>
<gene>
    <name evidence="1" type="ORF">CCR75_002655</name>
</gene>
<comment type="caution">
    <text evidence="1">The sequence shown here is derived from an EMBL/GenBank/DDBJ whole genome shotgun (WGS) entry which is preliminary data.</text>
</comment>
<organism evidence="1 2">
    <name type="scientific">Bremia lactucae</name>
    <name type="common">Lettuce downy mildew</name>
    <dbReference type="NCBI Taxonomy" id="4779"/>
    <lineage>
        <taxon>Eukaryota</taxon>
        <taxon>Sar</taxon>
        <taxon>Stramenopiles</taxon>
        <taxon>Oomycota</taxon>
        <taxon>Peronosporomycetes</taxon>
        <taxon>Peronosporales</taxon>
        <taxon>Peronosporaceae</taxon>
        <taxon>Bremia</taxon>
    </lineage>
</organism>
<dbReference type="KEGG" id="blac:94346423"/>
<dbReference type="GeneID" id="94346423"/>
<protein>
    <submittedName>
        <fullName evidence="1">Uncharacterized protein</fullName>
    </submittedName>
</protein>
<dbReference type="Proteomes" id="UP000294530">
    <property type="component" value="Unassembled WGS sequence"/>
</dbReference>
<reference evidence="1 2" key="1">
    <citation type="journal article" date="2021" name="Genome Biol.">
        <title>AFLAP: assembly-free linkage analysis pipeline using k-mers from genome sequencing data.</title>
        <authorList>
            <person name="Fletcher K."/>
            <person name="Zhang L."/>
            <person name="Gil J."/>
            <person name="Han R."/>
            <person name="Cavanaugh K."/>
            <person name="Michelmore R."/>
        </authorList>
    </citation>
    <scope>NUCLEOTIDE SEQUENCE [LARGE SCALE GENOMIC DNA]</scope>
    <source>
        <strain evidence="1 2">SF5</strain>
    </source>
</reference>
<sequence>MAENYASFLDGASSWWEGQEWVLPYQVLSLRARMAENYASLFGWGQQLVGRTGVSLALPGSIIARQNGGKLCKPFGWGQQLVGRTDVGLALPFSISRRSS</sequence>
<proteinExistence type="predicted"/>
<name>A0A976FK57_BRELC</name>
<dbReference type="EMBL" id="SHOA02000003">
    <property type="protein sequence ID" value="TDH67871.1"/>
    <property type="molecule type" value="Genomic_DNA"/>
</dbReference>
<dbReference type="AlphaFoldDB" id="A0A976FK57"/>
<dbReference type="RefSeq" id="XP_067817370.1">
    <property type="nucleotide sequence ID" value="XM_067960752.1"/>
</dbReference>
<keyword evidence="2" id="KW-1185">Reference proteome</keyword>